<dbReference type="AlphaFoldDB" id="A0ABD2CKH1"/>
<proteinExistence type="predicted"/>
<evidence type="ECO:0000313" key="2">
    <source>
        <dbReference type="Proteomes" id="UP001607303"/>
    </source>
</evidence>
<keyword evidence="2" id="KW-1185">Reference proteome</keyword>
<evidence type="ECO:0000313" key="1">
    <source>
        <dbReference type="EMBL" id="KAL2745240.1"/>
    </source>
</evidence>
<dbReference type="EMBL" id="JAYRBN010000046">
    <property type="protein sequence ID" value="KAL2745240.1"/>
    <property type="molecule type" value="Genomic_DNA"/>
</dbReference>
<sequence>MGVEGATTVITRLLLDQSGRENRAPRALCNDPGPVALGAIISEKELLKGNFFSFVPFKPLQFCSYRSDPEEKNMGVESTMSPFQ</sequence>
<dbReference type="Proteomes" id="UP001607303">
    <property type="component" value="Unassembled WGS sequence"/>
</dbReference>
<accession>A0ABD2CKH1</accession>
<reference evidence="1 2" key="1">
    <citation type="journal article" date="2024" name="Ann. Entomol. Soc. Am.">
        <title>Genomic analyses of the southern and eastern yellowjacket wasps (Hymenoptera: Vespidae) reveal evolutionary signatures of social life.</title>
        <authorList>
            <person name="Catto M.A."/>
            <person name="Caine P.B."/>
            <person name="Orr S.E."/>
            <person name="Hunt B.G."/>
            <person name="Goodisman M.A.D."/>
        </authorList>
    </citation>
    <scope>NUCLEOTIDE SEQUENCE [LARGE SCALE GENOMIC DNA]</scope>
    <source>
        <strain evidence="1">232</strain>
        <tissue evidence="1">Head and thorax</tissue>
    </source>
</reference>
<comment type="caution">
    <text evidence="1">The sequence shown here is derived from an EMBL/GenBank/DDBJ whole genome shotgun (WGS) entry which is preliminary data.</text>
</comment>
<organism evidence="1 2">
    <name type="scientific">Vespula maculifrons</name>
    <name type="common">Eastern yellow jacket</name>
    <name type="synonym">Wasp</name>
    <dbReference type="NCBI Taxonomy" id="7453"/>
    <lineage>
        <taxon>Eukaryota</taxon>
        <taxon>Metazoa</taxon>
        <taxon>Ecdysozoa</taxon>
        <taxon>Arthropoda</taxon>
        <taxon>Hexapoda</taxon>
        <taxon>Insecta</taxon>
        <taxon>Pterygota</taxon>
        <taxon>Neoptera</taxon>
        <taxon>Endopterygota</taxon>
        <taxon>Hymenoptera</taxon>
        <taxon>Apocrita</taxon>
        <taxon>Aculeata</taxon>
        <taxon>Vespoidea</taxon>
        <taxon>Vespidae</taxon>
        <taxon>Vespinae</taxon>
        <taxon>Vespula</taxon>
    </lineage>
</organism>
<protein>
    <submittedName>
        <fullName evidence="1">Uncharacterized protein</fullName>
    </submittedName>
</protein>
<gene>
    <name evidence="1" type="ORF">V1477_006657</name>
</gene>
<name>A0ABD2CKH1_VESMC</name>